<accession>A0A0K2UCQ9</accession>
<proteinExistence type="predicted"/>
<evidence type="ECO:0000313" key="1">
    <source>
        <dbReference type="EMBL" id="CDW35486.1"/>
    </source>
</evidence>
<name>A0A0K2UCQ9_LEPSM</name>
<protein>
    <submittedName>
        <fullName evidence="1">Uncharacterized protein</fullName>
    </submittedName>
</protein>
<reference evidence="1" key="1">
    <citation type="submission" date="2014-05" db="EMBL/GenBank/DDBJ databases">
        <authorList>
            <person name="Chronopoulou M."/>
        </authorList>
    </citation>
    <scope>NUCLEOTIDE SEQUENCE</scope>
    <source>
        <tissue evidence="1">Whole organism</tissue>
    </source>
</reference>
<dbReference type="EMBL" id="HACA01018125">
    <property type="protein sequence ID" value="CDW35486.1"/>
    <property type="molecule type" value="Transcribed_RNA"/>
</dbReference>
<dbReference type="AlphaFoldDB" id="A0A0K2UCQ9"/>
<organism evidence="1">
    <name type="scientific">Lepeophtheirus salmonis</name>
    <name type="common">Salmon louse</name>
    <name type="synonym">Caligus salmonis</name>
    <dbReference type="NCBI Taxonomy" id="72036"/>
    <lineage>
        <taxon>Eukaryota</taxon>
        <taxon>Metazoa</taxon>
        <taxon>Ecdysozoa</taxon>
        <taxon>Arthropoda</taxon>
        <taxon>Crustacea</taxon>
        <taxon>Multicrustacea</taxon>
        <taxon>Hexanauplia</taxon>
        <taxon>Copepoda</taxon>
        <taxon>Siphonostomatoida</taxon>
        <taxon>Caligidae</taxon>
        <taxon>Lepeophtheirus</taxon>
    </lineage>
</organism>
<sequence length="37" mass="4171">MLFFNVLPGMSRKDTHTPISETLLSSVVVLNLFYTKA</sequence>